<dbReference type="KEGG" id="vg:77924383"/>
<dbReference type="GeneID" id="77924383"/>
<keyword evidence="3" id="KW-1185">Reference proteome</keyword>
<dbReference type="RefSeq" id="YP_010648895.1">
    <property type="nucleotide sequence ID" value="NC_070763.1"/>
</dbReference>
<feature type="region of interest" description="Disordered" evidence="1">
    <location>
        <begin position="1"/>
        <end position="48"/>
    </location>
</feature>
<reference evidence="2 3" key="1">
    <citation type="submission" date="2019-04" db="EMBL/GenBank/DDBJ databases">
        <authorList>
            <person name="Pope W.H."/>
            <person name="Garlena R.A."/>
            <person name="Russell D.A."/>
            <person name="Jacobs-Sera D."/>
            <person name="Hatfull G.F."/>
        </authorList>
    </citation>
    <scope>NUCLEOTIDE SEQUENCE [LARGE SCALE GENOMIC DNA]</scope>
</reference>
<dbReference type="Proteomes" id="UP000423482">
    <property type="component" value="Segment"/>
</dbReference>
<accession>A0A650EZC5</accession>
<evidence type="ECO:0000313" key="2">
    <source>
        <dbReference type="EMBL" id="QGT55008.1"/>
    </source>
</evidence>
<evidence type="ECO:0000313" key="3">
    <source>
        <dbReference type="Proteomes" id="UP000423482"/>
    </source>
</evidence>
<name>A0A650EZC5_9CAUD</name>
<dbReference type="EMBL" id="MK814760">
    <property type="protein sequence ID" value="QGT55008.1"/>
    <property type="molecule type" value="Genomic_DNA"/>
</dbReference>
<proteinExistence type="predicted"/>
<protein>
    <submittedName>
        <fullName evidence="2">Uncharacterized protein</fullName>
    </submittedName>
</protein>
<evidence type="ECO:0000256" key="1">
    <source>
        <dbReference type="SAM" id="MobiDB-lite"/>
    </source>
</evidence>
<feature type="compositionally biased region" description="Basic and acidic residues" evidence="1">
    <location>
        <begin position="23"/>
        <end position="32"/>
    </location>
</feature>
<gene>
    <name evidence="2" type="primary">15</name>
    <name evidence="2" type="ORF">SEA_FORZA_15</name>
</gene>
<organism evidence="2 3">
    <name type="scientific">Gordonia phage Forza</name>
    <dbReference type="NCBI Taxonomy" id="2571247"/>
    <lineage>
        <taxon>Viruses</taxon>
        <taxon>Duplodnaviria</taxon>
        <taxon>Heunggongvirae</taxon>
        <taxon>Uroviricota</taxon>
        <taxon>Caudoviricetes</taxon>
        <taxon>Forzavirus</taxon>
        <taxon>Forzavirus forza</taxon>
    </lineage>
</organism>
<sequence length="48" mass="5729">MSRARPYAYGMNDPAYEDYQEELAERRARDDGPPVDDFDSNPWFDERN</sequence>